<organism evidence="7">
    <name type="scientific">Laccaria bicolor (strain S238N-H82 / ATCC MYA-4686)</name>
    <name type="common">Bicoloured deceiver</name>
    <name type="synonym">Laccaria laccata var. bicolor</name>
    <dbReference type="NCBI Taxonomy" id="486041"/>
    <lineage>
        <taxon>Eukaryota</taxon>
        <taxon>Fungi</taxon>
        <taxon>Dikarya</taxon>
        <taxon>Basidiomycota</taxon>
        <taxon>Agaricomycotina</taxon>
        <taxon>Agaricomycetes</taxon>
        <taxon>Agaricomycetidae</taxon>
        <taxon>Agaricales</taxon>
        <taxon>Agaricineae</taxon>
        <taxon>Hydnangiaceae</taxon>
        <taxon>Laccaria</taxon>
    </lineage>
</organism>
<dbReference type="HOGENOM" id="CLU_004747_6_0_1"/>
<name>B0DCL8_LACBS</name>
<dbReference type="InterPro" id="IPR016159">
    <property type="entry name" value="Cullin_repeat-like_dom_sf"/>
</dbReference>
<dbReference type="Proteomes" id="UP000001194">
    <property type="component" value="Unassembled WGS sequence"/>
</dbReference>
<dbReference type="FunFam" id="1.20.1310.10:FF:000011">
    <property type="entry name" value="Cullin 1"/>
    <property type="match status" value="1"/>
</dbReference>
<keyword evidence="3" id="KW-0833">Ubl conjugation pathway</keyword>
<dbReference type="Gene3D" id="1.20.1310.10">
    <property type="entry name" value="Cullin Repeats"/>
    <property type="match status" value="2"/>
</dbReference>
<feature type="compositionally biased region" description="Basic and acidic residues" evidence="4">
    <location>
        <begin position="61"/>
        <end position="80"/>
    </location>
</feature>
<protein>
    <submittedName>
        <fullName evidence="6">Predicted protein</fullName>
    </submittedName>
</protein>
<proteinExistence type="inferred from homology"/>
<dbReference type="InterPro" id="IPR001373">
    <property type="entry name" value="Cullin_N"/>
</dbReference>
<dbReference type="InParanoid" id="B0DCL8"/>
<feature type="domain" description="Cullin N-terminal" evidence="5">
    <location>
        <begin position="21"/>
        <end position="338"/>
    </location>
</feature>
<dbReference type="OrthoDB" id="10004225at2759"/>
<evidence type="ECO:0000256" key="1">
    <source>
        <dbReference type="ARBA" id="ARBA00004906"/>
    </source>
</evidence>
<dbReference type="GO" id="GO:0006511">
    <property type="term" value="P:ubiquitin-dependent protein catabolic process"/>
    <property type="evidence" value="ECO:0007669"/>
    <property type="project" value="InterPro"/>
</dbReference>
<dbReference type="PANTHER" id="PTHR11932">
    <property type="entry name" value="CULLIN"/>
    <property type="match status" value="1"/>
</dbReference>
<evidence type="ECO:0000259" key="5">
    <source>
        <dbReference type="Pfam" id="PF00888"/>
    </source>
</evidence>
<evidence type="ECO:0000256" key="2">
    <source>
        <dbReference type="ARBA" id="ARBA00006019"/>
    </source>
</evidence>
<dbReference type="RefSeq" id="XP_001881709.1">
    <property type="nucleotide sequence ID" value="XM_001881674.1"/>
</dbReference>
<evidence type="ECO:0000313" key="6">
    <source>
        <dbReference type="EMBL" id="EDR07920.1"/>
    </source>
</evidence>
<dbReference type="SUPFAM" id="SSF74788">
    <property type="entry name" value="Cullin repeat-like"/>
    <property type="match status" value="1"/>
</dbReference>
<dbReference type="KEGG" id="lbc:LACBIDRAFT_298268"/>
<evidence type="ECO:0000256" key="4">
    <source>
        <dbReference type="SAM" id="MobiDB-lite"/>
    </source>
</evidence>
<evidence type="ECO:0000313" key="7">
    <source>
        <dbReference type="Proteomes" id="UP000001194"/>
    </source>
</evidence>
<dbReference type="GO" id="GO:0031625">
    <property type="term" value="F:ubiquitin protein ligase binding"/>
    <property type="evidence" value="ECO:0007669"/>
    <property type="project" value="InterPro"/>
</dbReference>
<reference evidence="6 7" key="1">
    <citation type="journal article" date="2008" name="Nature">
        <title>The genome of Laccaria bicolor provides insights into mycorrhizal symbiosis.</title>
        <authorList>
            <person name="Martin F."/>
            <person name="Aerts A."/>
            <person name="Ahren D."/>
            <person name="Brun A."/>
            <person name="Danchin E.G.J."/>
            <person name="Duchaussoy F."/>
            <person name="Gibon J."/>
            <person name="Kohler A."/>
            <person name="Lindquist E."/>
            <person name="Pereda V."/>
            <person name="Salamov A."/>
            <person name="Shapiro H.J."/>
            <person name="Wuyts J."/>
            <person name="Blaudez D."/>
            <person name="Buee M."/>
            <person name="Brokstein P."/>
            <person name="Canbaeck B."/>
            <person name="Cohen D."/>
            <person name="Courty P.E."/>
            <person name="Coutinho P.M."/>
            <person name="Delaruelle C."/>
            <person name="Detter J.C."/>
            <person name="Deveau A."/>
            <person name="DiFazio S."/>
            <person name="Duplessis S."/>
            <person name="Fraissinet-Tachet L."/>
            <person name="Lucic E."/>
            <person name="Frey-Klett P."/>
            <person name="Fourrey C."/>
            <person name="Feussner I."/>
            <person name="Gay G."/>
            <person name="Grimwood J."/>
            <person name="Hoegger P.J."/>
            <person name="Jain P."/>
            <person name="Kilaru S."/>
            <person name="Labbe J."/>
            <person name="Lin Y.C."/>
            <person name="Legue V."/>
            <person name="Le Tacon F."/>
            <person name="Marmeisse R."/>
            <person name="Melayah D."/>
            <person name="Montanini B."/>
            <person name="Muratet M."/>
            <person name="Nehls U."/>
            <person name="Niculita-Hirzel H."/>
            <person name="Oudot-Le Secq M.P."/>
            <person name="Peter M."/>
            <person name="Quesneville H."/>
            <person name="Rajashekar B."/>
            <person name="Reich M."/>
            <person name="Rouhier N."/>
            <person name="Schmutz J."/>
            <person name="Yin T."/>
            <person name="Chalot M."/>
            <person name="Henrissat B."/>
            <person name="Kuees U."/>
            <person name="Lucas S."/>
            <person name="Van de Peer Y."/>
            <person name="Podila G.K."/>
            <person name="Polle A."/>
            <person name="Pukkila P.J."/>
            <person name="Richardson P.M."/>
            <person name="Rouze P."/>
            <person name="Sanders I.R."/>
            <person name="Stajich J.E."/>
            <person name="Tunlid A."/>
            <person name="Tuskan G."/>
            <person name="Grigoriev I.V."/>
        </authorList>
    </citation>
    <scope>NUCLEOTIDE SEQUENCE [LARGE SCALE GENOMIC DNA]</scope>
    <source>
        <strain evidence="7">S238N-H82 / ATCC MYA-4686</strain>
    </source>
</reference>
<gene>
    <name evidence="6" type="ORF">LACBIDRAFT_298268</name>
</gene>
<dbReference type="InterPro" id="IPR045093">
    <property type="entry name" value="Cullin"/>
</dbReference>
<feature type="region of interest" description="Disordered" evidence="4">
    <location>
        <begin position="58"/>
        <end position="80"/>
    </location>
</feature>
<evidence type="ECO:0000256" key="3">
    <source>
        <dbReference type="ARBA" id="ARBA00022786"/>
    </source>
</evidence>
<dbReference type="AlphaFoldDB" id="B0DCL8"/>
<dbReference type="STRING" id="486041.B0DCL8"/>
<comment type="similarity">
    <text evidence="2">Belongs to the cullin family.</text>
</comment>
<comment type="pathway">
    <text evidence="1">Protein modification; protein ubiquitination.</text>
</comment>
<dbReference type="EMBL" id="DS547103">
    <property type="protein sequence ID" value="EDR07920.1"/>
    <property type="molecule type" value="Genomic_DNA"/>
</dbReference>
<dbReference type="Pfam" id="PF00888">
    <property type="entry name" value="Cullin"/>
    <property type="match status" value="1"/>
</dbReference>
<keyword evidence="7" id="KW-1185">Reference proteome</keyword>
<dbReference type="GeneID" id="6077162"/>
<sequence length="345" mass="39609">MAAANDPRMPSETAKFVTMLDFLEEGVDQIMTKGRADISPYRYSSLCTTLYNYTTTSGGLKNDRGPPESDGNEGNKGRPDWAKSLRPLDVKKKVVAPYLLLVRYFTCHSACILDKADKLRDQALLRYYAEEWDRYVDGASCVGRVFSYLNRFYVNQARCKGQRGVYPVFTLAMVQWKDNVFLPFQHNKKTNLTSALLKLIEAERNGATIDQGLVKKVLDSFISLGLDNSNLNKPCLDVYKEQFEVPFLDATQRFYERESELFLGANRLSDYLKKVEERLQEEEDRVVAYLNPQTREGLISECRGLLICKHAEELWERSQSLREVEDLQRMLYLLSLLPKGGEPVF</sequence>
<accession>B0DCL8</accession>